<dbReference type="Gene3D" id="3.30.310.50">
    <property type="entry name" value="Alpha-D-phosphohexomutase, C-terminal domain"/>
    <property type="match status" value="1"/>
</dbReference>
<comment type="cofactor">
    <cofactor evidence="1">
        <name>Mg(2+)</name>
        <dbReference type="ChEBI" id="CHEBI:18420"/>
    </cofactor>
</comment>
<comment type="caution">
    <text evidence="12">The sequence shown here is derived from an EMBL/GenBank/DDBJ whole genome shotgun (WGS) entry which is preliminary data.</text>
</comment>
<dbReference type="AlphaFoldDB" id="A0A833L133"/>
<dbReference type="InterPro" id="IPR005843">
    <property type="entry name" value="A-D-PHexomutase_C"/>
</dbReference>
<evidence type="ECO:0000259" key="8">
    <source>
        <dbReference type="Pfam" id="PF00408"/>
    </source>
</evidence>
<dbReference type="EMBL" id="WPAF01000012">
    <property type="protein sequence ID" value="KAF0134109.1"/>
    <property type="molecule type" value="Genomic_DNA"/>
</dbReference>
<evidence type="ECO:0000313" key="12">
    <source>
        <dbReference type="EMBL" id="KAF0134109.1"/>
    </source>
</evidence>
<feature type="domain" description="Alpha-D-phosphohexomutase alpha/beta/alpha" evidence="11">
    <location>
        <begin position="259"/>
        <end position="365"/>
    </location>
</feature>
<dbReference type="SUPFAM" id="SSF55957">
    <property type="entry name" value="Phosphoglucomutase, C-terminal domain"/>
    <property type="match status" value="1"/>
</dbReference>
<proteinExistence type="inferred from homology"/>
<evidence type="ECO:0000259" key="9">
    <source>
        <dbReference type="Pfam" id="PF02878"/>
    </source>
</evidence>
<dbReference type="PROSITE" id="PS00710">
    <property type="entry name" value="PGM_PMM"/>
    <property type="match status" value="1"/>
</dbReference>
<dbReference type="Pfam" id="PF02880">
    <property type="entry name" value="PGM_PMM_III"/>
    <property type="match status" value="1"/>
</dbReference>
<feature type="domain" description="Alpha-D-phosphohexomutase alpha/beta/alpha" evidence="9">
    <location>
        <begin position="2"/>
        <end position="131"/>
    </location>
</feature>
<organism evidence="12 13">
    <name type="scientific">Candidatus Saganbacteria bacterium</name>
    <dbReference type="NCBI Taxonomy" id="2575572"/>
    <lineage>
        <taxon>Bacteria</taxon>
        <taxon>Bacillati</taxon>
        <taxon>Saganbacteria</taxon>
    </lineage>
</organism>
<dbReference type="GO" id="GO:0005975">
    <property type="term" value="P:carbohydrate metabolic process"/>
    <property type="evidence" value="ECO:0007669"/>
    <property type="project" value="InterPro"/>
</dbReference>
<evidence type="ECO:0000256" key="3">
    <source>
        <dbReference type="ARBA" id="ARBA00022553"/>
    </source>
</evidence>
<reference evidence="12 13" key="1">
    <citation type="submission" date="2019-12" db="EMBL/GenBank/DDBJ databases">
        <authorList>
            <person name="Wolfe R."/>
            <person name="Danczak R."/>
            <person name="Wilkins M."/>
        </authorList>
    </citation>
    <scope>NUCLEOTIDE SEQUENCE [LARGE SCALE GENOMIC DNA]</scope>
    <source>
        <strain evidence="12">X2_MaxBin.013</strain>
    </source>
</reference>
<dbReference type="InterPro" id="IPR016066">
    <property type="entry name" value="A-D-PHexomutase_CS"/>
</dbReference>
<dbReference type="InterPro" id="IPR036900">
    <property type="entry name" value="A-D-PHexomutase_C_sf"/>
</dbReference>
<evidence type="ECO:0000259" key="11">
    <source>
        <dbReference type="Pfam" id="PF02880"/>
    </source>
</evidence>
<dbReference type="InterPro" id="IPR005846">
    <property type="entry name" value="A-D-PHexomutase_a/b/a-III"/>
</dbReference>
<feature type="domain" description="Alpha-D-phosphohexomutase C-terminal" evidence="8">
    <location>
        <begin position="379"/>
        <end position="447"/>
    </location>
</feature>
<dbReference type="SUPFAM" id="SSF53738">
    <property type="entry name" value="Phosphoglucomutase, first 3 domains"/>
    <property type="match status" value="2"/>
</dbReference>
<name>A0A833L133_UNCSA</name>
<comment type="similarity">
    <text evidence="2 7">Belongs to the phosphohexose mutase family.</text>
</comment>
<accession>A0A833L133</accession>
<dbReference type="InterPro" id="IPR016055">
    <property type="entry name" value="A-D-PHexomutase_a/b/a-I/II/III"/>
</dbReference>
<dbReference type="InterPro" id="IPR005844">
    <property type="entry name" value="A-D-PHexomutase_a/b/a-I"/>
</dbReference>
<evidence type="ECO:0000259" key="10">
    <source>
        <dbReference type="Pfam" id="PF02879"/>
    </source>
</evidence>
<evidence type="ECO:0000256" key="2">
    <source>
        <dbReference type="ARBA" id="ARBA00010231"/>
    </source>
</evidence>
<dbReference type="CDD" id="cd05800">
    <property type="entry name" value="PGM_like2"/>
    <property type="match status" value="1"/>
</dbReference>
<evidence type="ECO:0000313" key="13">
    <source>
        <dbReference type="Proteomes" id="UP000488506"/>
    </source>
</evidence>
<evidence type="ECO:0000256" key="4">
    <source>
        <dbReference type="ARBA" id="ARBA00022723"/>
    </source>
</evidence>
<dbReference type="InterPro" id="IPR005841">
    <property type="entry name" value="Alpha-D-phosphohexomutase_SF"/>
</dbReference>
<dbReference type="GO" id="GO:0008973">
    <property type="term" value="F:phosphopentomutase activity"/>
    <property type="evidence" value="ECO:0007669"/>
    <property type="project" value="TreeGrafter"/>
</dbReference>
<dbReference type="PRINTS" id="PR00509">
    <property type="entry name" value="PGMPMM"/>
</dbReference>
<keyword evidence="5 7" id="KW-0460">Magnesium</keyword>
<protein>
    <submittedName>
        <fullName evidence="12">Phosphoglucosamine mutase</fullName>
    </submittedName>
</protein>
<dbReference type="PANTHER" id="PTHR45745:SF1">
    <property type="entry name" value="PHOSPHOGLUCOMUTASE 2B-RELATED"/>
    <property type="match status" value="1"/>
</dbReference>
<dbReference type="Pfam" id="PF02878">
    <property type="entry name" value="PGM_PMM_I"/>
    <property type="match status" value="1"/>
</dbReference>
<keyword evidence="3" id="KW-0597">Phosphoprotein</keyword>
<dbReference type="Gene3D" id="3.40.120.10">
    <property type="entry name" value="Alpha-D-Glucose-1,6-Bisphosphate, subunit A, domain 3"/>
    <property type="match status" value="3"/>
</dbReference>
<evidence type="ECO:0000256" key="1">
    <source>
        <dbReference type="ARBA" id="ARBA00001946"/>
    </source>
</evidence>
<feature type="domain" description="Alpha-D-phosphohexomutase alpha/beta/alpha" evidence="10">
    <location>
        <begin position="153"/>
        <end position="253"/>
    </location>
</feature>
<evidence type="ECO:0000256" key="7">
    <source>
        <dbReference type="RuleBase" id="RU004326"/>
    </source>
</evidence>
<dbReference type="Pfam" id="PF02879">
    <property type="entry name" value="PGM_PMM_II"/>
    <property type="match status" value="1"/>
</dbReference>
<keyword evidence="6" id="KW-0413">Isomerase</keyword>
<dbReference type="GO" id="GO:0000287">
    <property type="term" value="F:magnesium ion binding"/>
    <property type="evidence" value="ECO:0007669"/>
    <property type="project" value="InterPro"/>
</dbReference>
<sequence>MIKFGTDGWRAVISDEFTFANVKKVAVAIAHYIHNHKLNSKPIIIGYDARFLADKFAEAIAAVMEAAGIDCFLCQRDTPTPVIAWEVKDLSACGAVVLTASHNPPQYCGIKFIPHYSGPANQEITKEIENNLSLPPIAAGKKGKLERFEPKQRYFKYIEKFFDVESIKKAKLEIVVDPMFGSGRGYLDALLESYGCKIEEIHGVRDVLFGGQNPEPEEATLSELASKVKETKSALGLALDGDADRFGVVDELGKFYSANQMFAILFEYLVAEKGYTGSVVRSVGTTHMIDAIAKLHNIKVKETPVGFKHIADIMMKEDVIIGGEESGGITIKGHIPEKDGLLANVLVVEMLAKRGKPLSRIWEELELKIGKYDCRRNKIKLEENKKSEVLEKLKNNLPKEVCGVKVAEVNTIDGVKIILADGSWFLIRPSGTEPLVRLYIESKDKADIIEKFCYNLIGGT</sequence>
<dbReference type="InterPro" id="IPR005845">
    <property type="entry name" value="A-D-PHexomutase_a/b/a-II"/>
</dbReference>
<gene>
    <name evidence="12" type="ORF">FD145_865</name>
</gene>
<evidence type="ECO:0000256" key="5">
    <source>
        <dbReference type="ARBA" id="ARBA00022842"/>
    </source>
</evidence>
<dbReference type="PANTHER" id="PTHR45745">
    <property type="entry name" value="PHOSPHOMANNOMUTASE 45A"/>
    <property type="match status" value="1"/>
</dbReference>
<keyword evidence="4 7" id="KW-0479">Metal-binding</keyword>
<evidence type="ECO:0000256" key="6">
    <source>
        <dbReference type="ARBA" id="ARBA00023235"/>
    </source>
</evidence>
<dbReference type="GO" id="GO:0006166">
    <property type="term" value="P:purine ribonucleoside salvage"/>
    <property type="evidence" value="ECO:0007669"/>
    <property type="project" value="TreeGrafter"/>
</dbReference>
<dbReference type="Pfam" id="PF00408">
    <property type="entry name" value="PGM_PMM_IV"/>
    <property type="match status" value="1"/>
</dbReference>
<dbReference type="Proteomes" id="UP000488506">
    <property type="component" value="Unassembled WGS sequence"/>
</dbReference>